<dbReference type="PANTHER" id="PTHR43834:SF6">
    <property type="entry name" value="GTPASE DER"/>
    <property type="match status" value="1"/>
</dbReference>
<dbReference type="InterPro" id="IPR032859">
    <property type="entry name" value="KH_dom-like"/>
</dbReference>
<comment type="function">
    <text evidence="8 10">GTPase that plays an essential role in the late steps of ribosome biogenesis.</text>
</comment>
<reference evidence="13 14" key="1">
    <citation type="journal article" date="2010" name="J. Bacteriol.">
        <title>Complete genome sequence of "Candidatus Puniceispirillum marinum" IMCC1322, a representative of the SAR116 clade in the Alphaproteobacteria.</title>
        <authorList>
            <person name="Oh H.M."/>
            <person name="Kwon K.K."/>
            <person name="Kang I."/>
            <person name="Kang S.G."/>
            <person name="Lee J.H."/>
            <person name="Kim S.J."/>
            <person name="Cho J.C."/>
        </authorList>
    </citation>
    <scope>NUCLEOTIDE SEQUENCE [LARGE SCALE GENOMIC DNA]</scope>
    <source>
        <strain evidence="13 14">IMCC1322</strain>
    </source>
</reference>
<evidence type="ECO:0000256" key="4">
    <source>
        <dbReference type="ARBA" id="ARBA00022737"/>
    </source>
</evidence>
<feature type="binding site" evidence="8">
    <location>
        <begin position="8"/>
        <end position="15"/>
    </location>
    <ligand>
        <name>GTP</name>
        <dbReference type="ChEBI" id="CHEBI:37565"/>
        <label>1</label>
    </ligand>
</feature>
<feature type="domain" description="EngA-type G" evidence="12">
    <location>
        <begin position="214"/>
        <end position="389"/>
    </location>
</feature>
<dbReference type="InterPro" id="IPR016484">
    <property type="entry name" value="GTPase_Der"/>
</dbReference>
<feature type="binding site" evidence="8">
    <location>
        <begin position="332"/>
        <end position="335"/>
    </location>
    <ligand>
        <name>GTP</name>
        <dbReference type="ChEBI" id="CHEBI:37565"/>
        <label>2</label>
    </ligand>
</feature>
<comment type="similarity">
    <text evidence="1 8 9 10">Belongs to the TRAFAC class TrmE-Era-EngA-EngB-Septin-like GTPase superfamily. EngA (Der) GTPase family.</text>
</comment>
<evidence type="ECO:0000256" key="9">
    <source>
        <dbReference type="PROSITE-ProRule" id="PRU01049"/>
    </source>
</evidence>
<organism evidence="13 14">
    <name type="scientific">Puniceispirillum marinum (strain IMCC1322)</name>
    <dbReference type="NCBI Taxonomy" id="488538"/>
    <lineage>
        <taxon>Bacteria</taxon>
        <taxon>Pseudomonadati</taxon>
        <taxon>Pseudomonadota</taxon>
        <taxon>Alphaproteobacteria</taxon>
        <taxon>Candidatus Puniceispirillales</taxon>
        <taxon>Candidatus Puniceispirillaceae</taxon>
        <taxon>Candidatus Puniceispirillum</taxon>
    </lineage>
</organism>
<dbReference type="GO" id="GO:0016740">
    <property type="term" value="F:transferase activity"/>
    <property type="evidence" value="ECO:0007669"/>
    <property type="project" value="UniProtKB-KW"/>
</dbReference>
<dbReference type="RefSeq" id="WP_013047370.1">
    <property type="nucleotide sequence ID" value="NC_014010.1"/>
</dbReference>
<feature type="compositionally biased region" description="Acidic residues" evidence="11">
    <location>
        <begin position="181"/>
        <end position="195"/>
    </location>
</feature>
<gene>
    <name evidence="8" type="primary">der</name>
    <name evidence="13" type="ordered locus">SAR116_2501</name>
</gene>
<evidence type="ECO:0000256" key="6">
    <source>
        <dbReference type="ARBA" id="ARBA00023134"/>
    </source>
</evidence>
<sequence>MVTFAIVGRPNVGKSTLFNRLIGRQHAIVDDQPGVTRDRREGDGRLAGLRFRIIDTAGLEEASDGSLEDRMRYQTELAIVGADVTLLVVDARVGITPVDKFFAGEIRKSGAHVILVCNKCEGKIGASGVAESWTLGLGEPVAISAAHGEGLVDLHDAMLEAADKQGLAGVLTGDDILTTHEDDDDLPDNDAEAPLDADGNPVDVWQDEAGKQPMRIAIVGRPNMGKSTLINSLLDEDRLLVGPEAGITRDAIELPFEWQGRPYKLVDTAGMRRRARVVDKVEKLMVDDALRAIQYAHLCVLLIDATEELHKQDLSIARLIANEGRAIVIGANKWDAVRNKQESAMQISDRLKTSMSQLKGVPVVQMSGLHKKGLGNLLKAADDMYAVWNTRVSTGRLNRWLEIMLEAHPPPLVEGRRLRIRYITQIKTRPPTFALFVSRPADLPDSYLRYLSTGLRNDFGLRGIPIRMVMRKRENPFA</sequence>
<dbReference type="AlphaFoldDB" id="D5BQM6"/>
<dbReference type="Proteomes" id="UP000007460">
    <property type="component" value="Chromosome"/>
</dbReference>
<dbReference type="NCBIfam" id="TIGR00231">
    <property type="entry name" value="small_GTP"/>
    <property type="match status" value="2"/>
</dbReference>
<evidence type="ECO:0000256" key="1">
    <source>
        <dbReference type="ARBA" id="ARBA00008279"/>
    </source>
</evidence>
<dbReference type="eggNOG" id="COG1160">
    <property type="taxonomic scope" value="Bacteria"/>
</dbReference>
<accession>D5BQM6</accession>
<feature type="binding site" evidence="8">
    <location>
        <begin position="118"/>
        <end position="121"/>
    </location>
    <ligand>
        <name>GTP</name>
        <dbReference type="ChEBI" id="CHEBI:37565"/>
        <label>1</label>
    </ligand>
</feature>
<dbReference type="CDD" id="cd01894">
    <property type="entry name" value="EngA1"/>
    <property type="match status" value="1"/>
</dbReference>
<dbReference type="GO" id="GO:0042254">
    <property type="term" value="P:ribosome biogenesis"/>
    <property type="evidence" value="ECO:0007669"/>
    <property type="project" value="UniProtKB-KW"/>
</dbReference>
<dbReference type="Pfam" id="PF01926">
    <property type="entry name" value="MMR_HSR1"/>
    <property type="match status" value="2"/>
</dbReference>
<evidence type="ECO:0000256" key="2">
    <source>
        <dbReference type="ARBA" id="ARBA00020953"/>
    </source>
</evidence>
<dbReference type="PANTHER" id="PTHR43834">
    <property type="entry name" value="GTPASE DER"/>
    <property type="match status" value="1"/>
</dbReference>
<evidence type="ECO:0000256" key="8">
    <source>
        <dbReference type="HAMAP-Rule" id="MF_00195"/>
    </source>
</evidence>
<comment type="subunit">
    <text evidence="8">Associates with the 50S ribosomal subunit.</text>
</comment>
<dbReference type="FunFam" id="3.40.50.300:FF:000040">
    <property type="entry name" value="GTPase Der"/>
    <property type="match status" value="1"/>
</dbReference>
<dbReference type="Gene3D" id="3.30.300.20">
    <property type="match status" value="1"/>
</dbReference>
<dbReference type="PIRSF" id="PIRSF006485">
    <property type="entry name" value="GTP-binding_EngA"/>
    <property type="match status" value="1"/>
</dbReference>
<keyword evidence="13" id="KW-0808">Transferase</keyword>
<dbReference type="NCBIfam" id="TIGR03594">
    <property type="entry name" value="GTPase_EngA"/>
    <property type="match status" value="1"/>
</dbReference>
<protein>
    <recommendedName>
        <fullName evidence="2 8">GTPase Der</fullName>
    </recommendedName>
    <alternativeName>
        <fullName evidence="7 8">GTP-binding protein EngA</fullName>
    </alternativeName>
</protein>
<dbReference type="CDD" id="cd01895">
    <property type="entry name" value="EngA2"/>
    <property type="match status" value="1"/>
</dbReference>
<evidence type="ECO:0000256" key="10">
    <source>
        <dbReference type="RuleBase" id="RU004481"/>
    </source>
</evidence>
<dbReference type="SUPFAM" id="SSF52540">
    <property type="entry name" value="P-loop containing nucleoside triphosphate hydrolases"/>
    <property type="match status" value="2"/>
</dbReference>
<dbReference type="STRING" id="488538.SAR116_2501"/>
<feature type="binding site" evidence="8">
    <location>
        <begin position="220"/>
        <end position="227"/>
    </location>
    <ligand>
        <name>GTP</name>
        <dbReference type="ChEBI" id="CHEBI:37565"/>
        <label>2</label>
    </ligand>
</feature>
<dbReference type="Gene3D" id="3.40.50.300">
    <property type="entry name" value="P-loop containing nucleotide triphosphate hydrolases"/>
    <property type="match status" value="2"/>
</dbReference>
<evidence type="ECO:0000256" key="3">
    <source>
        <dbReference type="ARBA" id="ARBA00022517"/>
    </source>
</evidence>
<proteinExistence type="inferred from homology"/>
<keyword evidence="14" id="KW-1185">Reference proteome</keyword>
<dbReference type="EMBL" id="CP001751">
    <property type="protein sequence ID" value="ADE40744.1"/>
    <property type="molecule type" value="Genomic_DNA"/>
</dbReference>
<evidence type="ECO:0000259" key="12">
    <source>
        <dbReference type="PROSITE" id="PS51712"/>
    </source>
</evidence>
<evidence type="ECO:0000256" key="5">
    <source>
        <dbReference type="ARBA" id="ARBA00022741"/>
    </source>
</evidence>
<dbReference type="InterPro" id="IPR015946">
    <property type="entry name" value="KH_dom-like_a/b"/>
</dbReference>
<evidence type="ECO:0000313" key="14">
    <source>
        <dbReference type="Proteomes" id="UP000007460"/>
    </source>
</evidence>
<dbReference type="InterPro" id="IPR027417">
    <property type="entry name" value="P-loop_NTPase"/>
</dbReference>
<dbReference type="HAMAP" id="MF_00195">
    <property type="entry name" value="GTPase_Der"/>
    <property type="match status" value="1"/>
</dbReference>
<dbReference type="Pfam" id="PF14714">
    <property type="entry name" value="KH_dom-like"/>
    <property type="match status" value="1"/>
</dbReference>
<feature type="region of interest" description="Disordered" evidence="11">
    <location>
        <begin position="178"/>
        <end position="201"/>
    </location>
</feature>
<keyword evidence="6 8" id="KW-0342">GTP-binding</keyword>
<dbReference type="InterPro" id="IPR031166">
    <property type="entry name" value="G_ENGA"/>
</dbReference>
<dbReference type="GO" id="GO:0005525">
    <property type="term" value="F:GTP binding"/>
    <property type="evidence" value="ECO:0007669"/>
    <property type="project" value="UniProtKB-UniRule"/>
</dbReference>
<dbReference type="InterPro" id="IPR005225">
    <property type="entry name" value="Small_GTP-bd"/>
</dbReference>
<evidence type="ECO:0000256" key="7">
    <source>
        <dbReference type="ARBA" id="ARBA00032345"/>
    </source>
</evidence>
<feature type="binding site" evidence="8">
    <location>
        <begin position="55"/>
        <end position="59"/>
    </location>
    <ligand>
        <name>GTP</name>
        <dbReference type="ChEBI" id="CHEBI:37565"/>
        <label>1</label>
    </ligand>
</feature>
<dbReference type="KEGG" id="apb:SAR116_2501"/>
<keyword evidence="3 8" id="KW-0690">Ribosome biogenesis</keyword>
<evidence type="ECO:0000256" key="11">
    <source>
        <dbReference type="SAM" id="MobiDB-lite"/>
    </source>
</evidence>
<feature type="binding site" evidence="8">
    <location>
        <begin position="267"/>
        <end position="271"/>
    </location>
    <ligand>
        <name>GTP</name>
        <dbReference type="ChEBI" id="CHEBI:37565"/>
        <label>2</label>
    </ligand>
</feature>
<name>D5BQM6_PUNMI</name>
<dbReference type="HOGENOM" id="CLU_016077_5_0_5"/>
<dbReference type="FunFam" id="3.30.300.20:FF:000004">
    <property type="entry name" value="GTPase Der"/>
    <property type="match status" value="1"/>
</dbReference>
<dbReference type="InterPro" id="IPR006073">
    <property type="entry name" value="GTP-bd"/>
</dbReference>
<keyword evidence="4 10" id="KW-0677">Repeat</keyword>
<feature type="domain" description="EngA-type G" evidence="12">
    <location>
        <begin position="2"/>
        <end position="166"/>
    </location>
</feature>
<evidence type="ECO:0000313" key="13">
    <source>
        <dbReference type="EMBL" id="ADE40744.1"/>
    </source>
</evidence>
<dbReference type="PROSITE" id="PS51712">
    <property type="entry name" value="G_ENGA"/>
    <property type="match status" value="2"/>
</dbReference>
<keyword evidence="5 8" id="KW-0547">Nucleotide-binding</keyword>